<reference evidence="1 2" key="1">
    <citation type="submission" date="2019-01" db="EMBL/GenBank/DDBJ databases">
        <authorList>
            <person name="B I."/>
            <person name="Ch S."/>
            <person name="Ch V.R."/>
        </authorList>
    </citation>
    <scope>NUCLEOTIDE SEQUENCE [LARGE SCALE GENOMIC DNA]</scope>
    <source>
        <strain evidence="1 2">JC507</strain>
    </source>
</reference>
<sequence>MKVLRYSLQYQSHRKEQYTMILLDPHGDVSLQILAFRLNLMKPKRVLYIDPHWEE</sequence>
<keyword evidence="2" id="KW-1185">Reference proteome</keyword>
<proteinExistence type="predicted"/>
<evidence type="ECO:0000313" key="2">
    <source>
        <dbReference type="Proteomes" id="UP000306038"/>
    </source>
</evidence>
<name>A0ABY2R841_9FLAO</name>
<comment type="caution">
    <text evidence="1">The sequence shown here is derived from an EMBL/GenBank/DDBJ whole genome shotgun (WGS) entry which is preliminary data.</text>
</comment>
<protein>
    <submittedName>
        <fullName evidence="1">Uncharacterized protein</fullName>
    </submittedName>
</protein>
<dbReference type="Proteomes" id="UP000306038">
    <property type="component" value="Unassembled WGS sequence"/>
</dbReference>
<dbReference type="EMBL" id="SDLV01000016">
    <property type="protein sequence ID" value="THV60733.1"/>
    <property type="molecule type" value="Genomic_DNA"/>
</dbReference>
<evidence type="ECO:0000313" key="1">
    <source>
        <dbReference type="EMBL" id="THV60733.1"/>
    </source>
</evidence>
<accession>A0ABY2R841</accession>
<gene>
    <name evidence="1" type="ORF">EK417_09105</name>
</gene>
<organism evidence="1 2">
    <name type="scientific">Chryseobacterium candidae</name>
    <dbReference type="NCBI Taxonomy" id="1978493"/>
    <lineage>
        <taxon>Bacteria</taxon>
        <taxon>Pseudomonadati</taxon>
        <taxon>Bacteroidota</taxon>
        <taxon>Flavobacteriia</taxon>
        <taxon>Flavobacteriales</taxon>
        <taxon>Weeksellaceae</taxon>
        <taxon>Chryseobacterium group</taxon>
        <taxon>Chryseobacterium</taxon>
    </lineage>
</organism>